<dbReference type="InterPro" id="IPR050736">
    <property type="entry name" value="Sensor_HK_Regulatory"/>
</dbReference>
<evidence type="ECO:0000256" key="1">
    <source>
        <dbReference type="ARBA" id="ARBA00000085"/>
    </source>
</evidence>
<dbReference type="Pfam" id="PF02518">
    <property type="entry name" value="HATPase_c"/>
    <property type="match status" value="1"/>
</dbReference>
<evidence type="ECO:0000256" key="5">
    <source>
        <dbReference type="ARBA" id="ARBA00022777"/>
    </source>
</evidence>
<keyword evidence="7" id="KW-0472">Membrane</keyword>
<organism evidence="9 10">
    <name type="scientific">Candidatus Tagabacteria bacterium CG09_land_8_20_14_0_10_41_14</name>
    <dbReference type="NCBI Taxonomy" id="1975021"/>
    <lineage>
        <taxon>Bacteria</taxon>
        <taxon>Candidatus Tagaibacteriota</taxon>
    </lineage>
</organism>
<dbReference type="CDD" id="cd00082">
    <property type="entry name" value="HisKA"/>
    <property type="match status" value="1"/>
</dbReference>
<proteinExistence type="predicted"/>
<keyword evidence="7" id="KW-1133">Transmembrane helix</keyword>
<evidence type="ECO:0000313" key="10">
    <source>
        <dbReference type="Proteomes" id="UP000230353"/>
    </source>
</evidence>
<comment type="catalytic activity">
    <reaction evidence="1">
        <text>ATP + protein L-histidine = ADP + protein N-phospho-L-histidine.</text>
        <dbReference type="EC" id="2.7.13.3"/>
    </reaction>
</comment>
<dbReference type="SUPFAM" id="SSF47384">
    <property type="entry name" value="Homodimeric domain of signal transducing histidine kinase"/>
    <property type="match status" value="1"/>
</dbReference>
<evidence type="ECO:0000256" key="3">
    <source>
        <dbReference type="ARBA" id="ARBA00022553"/>
    </source>
</evidence>
<dbReference type="CDD" id="cd00075">
    <property type="entry name" value="HATPase"/>
    <property type="match status" value="1"/>
</dbReference>
<keyword evidence="4" id="KW-0808">Transferase</keyword>
<reference evidence="10" key="1">
    <citation type="submission" date="2017-09" db="EMBL/GenBank/DDBJ databases">
        <title>Depth-based differentiation of microbial function through sediment-hosted aquifers and enrichment of novel symbionts in the deep terrestrial subsurface.</title>
        <authorList>
            <person name="Probst A.J."/>
            <person name="Ladd B."/>
            <person name="Jarett J.K."/>
            <person name="Geller-Mcgrath D.E."/>
            <person name="Sieber C.M.K."/>
            <person name="Emerson J.B."/>
            <person name="Anantharaman K."/>
            <person name="Thomas B.C."/>
            <person name="Malmstrom R."/>
            <person name="Stieglmeier M."/>
            <person name="Klingl A."/>
            <person name="Woyke T."/>
            <person name="Ryan C.M."/>
            <person name="Banfield J.F."/>
        </authorList>
    </citation>
    <scope>NUCLEOTIDE SEQUENCE [LARGE SCALE GENOMIC DNA]</scope>
</reference>
<dbReference type="SMART" id="SM00387">
    <property type="entry name" value="HATPase_c"/>
    <property type="match status" value="1"/>
</dbReference>
<dbReference type="Gene3D" id="3.30.565.10">
    <property type="entry name" value="Histidine kinase-like ATPase, C-terminal domain"/>
    <property type="match status" value="1"/>
</dbReference>
<keyword evidence="6" id="KW-0902">Two-component regulatory system</keyword>
<dbReference type="EC" id="2.7.13.3" evidence="2"/>
<dbReference type="PANTHER" id="PTHR43711:SF1">
    <property type="entry name" value="HISTIDINE KINASE 1"/>
    <property type="match status" value="1"/>
</dbReference>
<dbReference type="InterPro" id="IPR004358">
    <property type="entry name" value="Sig_transdc_His_kin-like_C"/>
</dbReference>
<keyword evidence="7" id="KW-0812">Transmembrane</keyword>
<dbReference type="InterPro" id="IPR005467">
    <property type="entry name" value="His_kinase_dom"/>
</dbReference>
<evidence type="ECO:0000256" key="6">
    <source>
        <dbReference type="ARBA" id="ARBA00023012"/>
    </source>
</evidence>
<dbReference type="PROSITE" id="PS50109">
    <property type="entry name" value="HIS_KIN"/>
    <property type="match status" value="1"/>
</dbReference>
<dbReference type="EMBL" id="PEZL01000035">
    <property type="protein sequence ID" value="PIS13310.1"/>
    <property type="molecule type" value="Genomic_DNA"/>
</dbReference>
<dbReference type="InterPro" id="IPR003661">
    <property type="entry name" value="HisK_dim/P_dom"/>
</dbReference>
<sequence length="319" mass="36138">MMNDFLKKIIDIFNFKKYCREYKVGLWECPPFIFILMGVIIIATIFATYFVGRIYANPEILALIVCIVAGVLFVLSYFIMNSFERVAAASREKSEFIAIMSHQMRTPLSSIKWNLDLLLQKNIGFGGDAKGREALLAIEEQNEKTITLVNDLLEISRLESGDLVANISIFSLVSLLKEVMTKQSNRANFGGIDIVFSPKDEAIEIKADREKIGNVFFRFLDNAIRYSHEAGKIIVDVEKRDNVARVSVTDEGIGIEEENRDKLFGKFYRGSASRKFKTDGLGVGLFIVKRIVEFFRGRVGFTSIEGKGSTFWFELPINS</sequence>
<protein>
    <recommendedName>
        <fullName evidence="2">histidine kinase</fullName>
        <ecNumber evidence="2">2.7.13.3</ecNumber>
    </recommendedName>
</protein>
<dbReference type="Pfam" id="PF00512">
    <property type="entry name" value="HisKA"/>
    <property type="match status" value="1"/>
</dbReference>
<accession>A0A2H0WL05</accession>
<dbReference type="AlphaFoldDB" id="A0A2H0WL05"/>
<dbReference type="PANTHER" id="PTHR43711">
    <property type="entry name" value="TWO-COMPONENT HISTIDINE KINASE"/>
    <property type="match status" value="1"/>
</dbReference>
<dbReference type="InterPro" id="IPR036890">
    <property type="entry name" value="HATPase_C_sf"/>
</dbReference>
<comment type="caution">
    <text evidence="9">The sequence shown here is derived from an EMBL/GenBank/DDBJ whole genome shotgun (WGS) entry which is preliminary data.</text>
</comment>
<evidence type="ECO:0000256" key="4">
    <source>
        <dbReference type="ARBA" id="ARBA00022679"/>
    </source>
</evidence>
<evidence type="ECO:0000256" key="7">
    <source>
        <dbReference type="SAM" id="Phobius"/>
    </source>
</evidence>
<feature type="domain" description="Histidine kinase" evidence="8">
    <location>
        <begin position="99"/>
        <end position="319"/>
    </location>
</feature>
<dbReference type="Gene3D" id="1.10.287.130">
    <property type="match status" value="1"/>
</dbReference>
<dbReference type="Proteomes" id="UP000230353">
    <property type="component" value="Unassembled WGS sequence"/>
</dbReference>
<dbReference type="InterPro" id="IPR036097">
    <property type="entry name" value="HisK_dim/P_sf"/>
</dbReference>
<feature type="transmembrane region" description="Helical" evidence="7">
    <location>
        <begin position="60"/>
        <end position="80"/>
    </location>
</feature>
<evidence type="ECO:0000256" key="2">
    <source>
        <dbReference type="ARBA" id="ARBA00012438"/>
    </source>
</evidence>
<keyword evidence="3" id="KW-0597">Phosphoprotein</keyword>
<dbReference type="InterPro" id="IPR003594">
    <property type="entry name" value="HATPase_dom"/>
</dbReference>
<dbReference type="PRINTS" id="PR00344">
    <property type="entry name" value="BCTRLSENSOR"/>
</dbReference>
<name>A0A2H0WL05_9BACT</name>
<dbReference type="SUPFAM" id="SSF55874">
    <property type="entry name" value="ATPase domain of HSP90 chaperone/DNA topoisomerase II/histidine kinase"/>
    <property type="match status" value="1"/>
</dbReference>
<dbReference type="GO" id="GO:0000155">
    <property type="term" value="F:phosphorelay sensor kinase activity"/>
    <property type="evidence" value="ECO:0007669"/>
    <property type="project" value="InterPro"/>
</dbReference>
<feature type="transmembrane region" description="Helical" evidence="7">
    <location>
        <begin position="32"/>
        <end position="51"/>
    </location>
</feature>
<dbReference type="FunFam" id="3.30.565.10:FF:000006">
    <property type="entry name" value="Sensor histidine kinase WalK"/>
    <property type="match status" value="1"/>
</dbReference>
<evidence type="ECO:0000259" key="8">
    <source>
        <dbReference type="PROSITE" id="PS50109"/>
    </source>
</evidence>
<gene>
    <name evidence="9" type="ORF">COT67_02480</name>
</gene>
<evidence type="ECO:0000313" key="9">
    <source>
        <dbReference type="EMBL" id="PIS13310.1"/>
    </source>
</evidence>
<dbReference type="SMART" id="SM00388">
    <property type="entry name" value="HisKA"/>
    <property type="match status" value="1"/>
</dbReference>
<keyword evidence="5" id="KW-0418">Kinase</keyword>